<proteinExistence type="predicted"/>
<dbReference type="GO" id="GO:0019005">
    <property type="term" value="C:SCF ubiquitin ligase complex"/>
    <property type="evidence" value="ECO:0007669"/>
    <property type="project" value="TreeGrafter"/>
</dbReference>
<dbReference type="Proteomes" id="UP000274822">
    <property type="component" value="Unassembled WGS sequence"/>
</dbReference>
<dbReference type="GO" id="GO:0031146">
    <property type="term" value="P:SCF-dependent proteasomal ubiquitin-dependent protein catabolic process"/>
    <property type="evidence" value="ECO:0007669"/>
    <property type="project" value="TreeGrafter"/>
</dbReference>
<protein>
    <submittedName>
        <fullName evidence="1">Uncharacterized protein</fullName>
    </submittedName>
</protein>
<accession>A0A433Q539</accession>
<dbReference type="EMBL" id="RBNJ01014636">
    <property type="protein sequence ID" value="RUS24893.1"/>
    <property type="molecule type" value="Genomic_DNA"/>
</dbReference>
<keyword evidence="2" id="KW-1185">Reference proteome</keyword>
<dbReference type="SUPFAM" id="SSF52047">
    <property type="entry name" value="RNI-like"/>
    <property type="match status" value="1"/>
</dbReference>
<sequence>MSNCPRLPAEIVREILFLLELPVEEDWEGFYPLDLLACSLVCTTWYHEANALLASQKNPLSTVFDGHAYTTPNIMRLASLLVESHRLGLKYHEKINVFHINTACLIDDQSLYDHHREAAIFAILSLPLLNLHNLILDVKDLPPPATPAFFHISLFFTRSQPLLTTITRFRLTTDLTDTPSPTLHTLVSTLAPSLDVLMLDVAALPPPLYNALALCNHLTQAQLINALATDAALLLGAWPDLRRFRLKFSNPGDMDPLVWALAYACHHLTDIEIRANHRGNREHHVSSAALRVLLERSRRRITRLVLYSTQIDEVTMPDLLRYCPHLRHLELRWCTGVTGASLVNGRLAEREVWWSEMRDLSLKDCSGLEHGFLRKVATACPRLGTLVLDTRVNRQHENVEFLTRERYRLMGPPVGAWKRSP</sequence>
<evidence type="ECO:0000313" key="1">
    <source>
        <dbReference type="EMBL" id="RUS24893.1"/>
    </source>
</evidence>
<evidence type="ECO:0000313" key="2">
    <source>
        <dbReference type="Proteomes" id="UP000274822"/>
    </source>
</evidence>
<gene>
    <name evidence="1" type="ORF">BC938DRAFT_472936</name>
</gene>
<name>A0A433Q539_9FUNG</name>
<organism evidence="1 2">
    <name type="scientific">Jimgerdemannia flammicorona</name>
    <dbReference type="NCBI Taxonomy" id="994334"/>
    <lineage>
        <taxon>Eukaryota</taxon>
        <taxon>Fungi</taxon>
        <taxon>Fungi incertae sedis</taxon>
        <taxon>Mucoromycota</taxon>
        <taxon>Mucoromycotina</taxon>
        <taxon>Endogonomycetes</taxon>
        <taxon>Endogonales</taxon>
        <taxon>Endogonaceae</taxon>
        <taxon>Jimgerdemannia</taxon>
    </lineage>
</organism>
<comment type="caution">
    <text evidence="1">The sequence shown here is derived from an EMBL/GenBank/DDBJ whole genome shotgun (WGS) entry which is preliminary data.</text>
</comment>
<dbReference type="Gene3D" id="3.80.10.10">
    <property type="entry name" value="Ribonuclease Inhibitor"/>
    <property type="match status" value="1"/>
</dbReference>
<dbReference type="AlphaFoldDB" id="A0A433Q539"/>
<reference evidence="1 2" key="1">
    <citation type="journal article" date="2018" name="New Phytol.">
        <title>Phylogenomics of Endogonaceae and evolution of mycorrhizas within Mucoromycota.</title>
        <authorList>
            <person name="Chang Y."/>
            <person name="Desiro A."/>
            <person name="Na H."/>
            <person name="Sandor L."/>
            <person name="Lipzen A."/>
            <person name="Clum A."/>
            <person name="Barry K."/>
            <person name="Grigoriev I.V."/>
            <person name="Martin F.M."/>
            <person name="Stajich J.E."/>
            <person name="Smith M.E."/>
            <person name="Bonito G."/>
            <person name="Spatafora J.W."/>
        </authorList>
    </citation>
    <scope>NUCLEOTIDE SEQUENCE [LARGE SCALE GENOMIC DNA]</scope>
    <source>
        <strain evidence="1 2">AD002</strain>
    </source>
</reference>
<dbReference type="PANTHER" id="PTHR13318">
    <property type="entry name" value="PARTNER OF PAIRED, ISOFORM B-RELATED"/>
    <property type="match status" value="1"/>
</dbReference>
<dbReference type="InterPro" id="IPR032675">
    <property type="entry name" value="LRR_dom_sf"/>
</dbReference>